<organism evidence="3 4">
    <name type="scientific">Leishmania enriettii</name>
    <dbReference type="NCBI Taxonomy" id="5663"/>
    <lineage>
        <taxon>Eukaryota</taxon>
        <taxon>Discoba</taxon>
        <taxon>Euglenozoa</taxon>
        <taxon>Kinetoplastea</taxon>
        <taxon>Metakinetoplastina</taxon>
        <taxon>Trypanosomatida</taxon>
        <taxon>Trypanosomatidae</taxon>
        <taxon>Leishmaniinae</taxon>
        <taxon>Leishmania</taxon>
    </lineage>
</organism>
<evidence type="ECO:0000313" key="3">
    <source>
        <dbReference type="EMBL" id="KAG5473181.1"/>
    </source>
</evidence>
<dbReference type="KEGG" id="lenr:94170347"/>
<protein>
    <recommendedName>
        <fullName evidence="2">BILBO1 N-terminal domain-containing protein</fullName>
    </recommendedName>
</protein>
<accession>A0A836KGF8</accession>
<feature type="domain" description="BILBO1 N-terminal" evidence="2">
    <location>
        <begin position="14"/>
        <end position="102"/>
    </location>
</feature>
<dbReference type="OrthoDB" id="240624at2759"/>
<dbReference type="RefSeq" id="XP_067690940.1">
    <property type="nucleotide sequence ID" value="XM_067834837.1"/>
</dbReference>
<dbReference type="AlphaFoldDB" id="A0A836KGF8"/>
<feature type="compositionally biased region" description="Low complexity" evidence="1">
    <location>
        <begin position="315"/>
        <end position="324"/>
    </location>
</feature>
<evidence type="ECO:0000256" key="1">
    <source>
        <dbReference type="SAM" id="MobiDB-lite"/>
    </source>
</evidence>
<proteinExistence type="predicted"/>
<keyword evidence="4" id="KW-1185">Reference proteome</keyword>
<dbReference type="GeneID" id="94170347"/>
<evidence type="ECO:0000259" key="2">
    <source>
        <dbReference type="Pfam" id="PF18281"/>
    </source>
</evidence>
<reference evidence="3 4" key="1">
    <citation type="submission" date="2021-02" db="EMBL/GenBank/DDBJ databases">
        <title>Leishmania (Mundinia) enrietti genome sequencing and assembly.</title>
        <authorList>
            <person name="Almutairi H."/>
            <person name="Gatherer D."/>
        </authorList>
    </citation>
    <scope>NUCLEOTIDE SEQUENCE [LARGE SCALE GENOMIC DNA]</scope>
    <source>
        <strain evidence="3">CUR178</strain>
    </source>
</reference>
<dbReference type="Proteomes" id="UP000674179">
    <property type="component" value="Chromosome 30"/>
</dbReference>
<dbReference type="EMBL" id="JAFHKP010000030">
    <property type="protein sequence ID" value="KAG5473181.1"/>
    <property type="molecule type" value="Genomic_DNA"/>
</dbReference>
<name>A0A836KGF8_LEIEN</name>
<sequence>MGFPVFVTSDVHGEKVNLALRYNPRTTTLNHFLRSASRCFDDVARFMRKGFLPPFSAAYLYSDVQCQWDVLQDRTQLSPCCQVYVFRHQAEETVAVIPDPVESSGLLLVLKGRSNTASFSTVAWTARQPSPIKSPASTSPMLLSSNRWALLQGAQHPAKSRVRFGVPSPPRKASAPLLRFANSTKSETLTHTDAHARGFHNARPVDASVAFQPVRSHRFCLPIFSPLAETPMCGQGANRSAPNVYDALTERAASEPQAQYLKPARPYSSDSYKLPSASLPERREVAIPRRWYDPSRHSFLSVAPRPRGSGQLPPRSYSVSSRSRGAVLPSSARGSRQRPRMQTDESDPQMLVQREPRSGHGVSILREERERLSVQMRLEIDDLRSCLREETRQLKRTLNGAHCTGAIRS</sequence>
<evidence type="ECO:0000313" key="4">
    <source>
        <dbReference type="Proteomes" id="UP000674179"/>
    </source>
</evidence>
<dbReference type="InterPro" id="IPR040747">
    <property type="entry name" value="BILBO1_N"/>
</dbReference>
<comment type="caution">
    <text evidence="3">The sequence shown here is derived from an EMBL/GenBank/DDBJ whole genome shotgun (WGS) entry which is preliminary data.</text>
</comment>
<feature type="region of interest" description="Disordered" evidence="1">
    <location>
        <begin position="300"/>
        <end position="348"/>
    </location>
</feature>
<dbReference type="Pfam" id="PF18281">
    <property type="entry name" value="BILBO1_N"/>
    <property type="match status" value="1"/>
</dbReference>
<dbReference type="Gene3D" id="3.10.20.650">
    <property type="match status" value="1"/>
</dbReference>
<gene>
    <name evidence="3" type="ORF">CUR178_03100</name>
</gene>
<feature type="region of interest" description="Disordered" evidence="1">
    <location>
        <begin position="255"/>
        <end position="277"/>
    </location>
</feature>